<reference evidence="1 2" key="1">
    <citation type="journal article" date="2019" name="Sci. Rep.">
        <title>Orb-weaving spider Araneus ventricosus genome elucidates the spidroin gene catalogue.</title>
        <authorList>
            <person name="Kono N."/>
            <person name="Nakamura H."/>
            <person name="Ohtoshi R."/>
            <person name="Moran D.A.P."/>
            <person name="Shinohara A."/>
            <person name="Yoshida Y."/>
            <person name="Fujiwara M."/>
            <person name="Mori M."/>
            <person name="Tomita M."/>
            <person name="Arakawa K."/>
        </authorList>
    </citation>
    <scope>NUCLEOTIDE SEQUENCE [LARGE SCALE GENOMIC DNA]</scope>
</reference>
<sequence>MSIVWSQEAANFPRDRVTRPPSELAESERRKEADVVKTIVITSPGGFLKGPCQLTVGIDHPVDHQKEHITLWLLPMMKREEEHRLVVGETILHPDKSWKLNLSATPQRAGSKVFLSWNSGRKRRVDWRFEETRFGVEIRD</sequence>
<gene>
    <name evidence="1" type="ORF">AVEN_13010_1</name>
</gene>
<proteinExistence type="predicted"/>
<organism evidence="1 2">
    <name type="scientific">Araneus ventricosus</name>
    <name type="common">Orbweaver spider</name>
    <name type="synonym">Epeira ventricosa</name>
    <dbReference type="NCBI Taxonomy" id="182803"/>
    <lineage>
        <taxon>Eukaryota</taxon>
        <taxon>Metazoa</taxon>
        <taxon>Ecdysozoa</taxon>
        <taxon>Arthropoda</taxon>
        <taxon>Chelicerata</taxon>
        <taxon>Arachnida</taxon>
        <taxon>Araneae</taxon>
        <taxon>Araneomorphae</taxon>
        <taxon>Entelegynae</taxon>
        <taxon>Araneoidea</taxon>
        <taxon>Araneidae</taxon>
        <taxon>Araneus</taxon>
    </lineage>
</organism>
<dbReference type="Proteomes" id="UP000499080">
    <property type="component" value="Unassembled WGS sequence"/>
</dbReference>
<dbReference type="EMBL" id="BGPR01002024">
    <property type="protein sequence ID" value="GBM66414.1"/>
    <property type="molecule type" value="Genomic_DNA"/>
</dbReference>
<evidence type="ECO:0000313" key="1">
    <source>
        <dbReference type="EMBL" id="GBM66414.1"/>
    </source>
</evidence>
<dbReference type="AlphaFoldDB" id="A0A4Y2HLY9"/>
<name>A0A4Y2HLY9_ARAVE</name>
<protein>
    <submittedName>
        <fullName evidence="1">Uncharacterized protein</fullName>
    </submittedName>
</protein>
<accession>A0A4Y2HLY9</accession>
<keyword evidence="2" id="KW-1185">Reference proteome</keyword>
<evidence type="ECO:0000313" key="2">
    <source>
        <dbReference type="Proteomes" id="UP000499080"/>
    </source>
</evidence>
<comment type="caution">
    <text evidence="1">The sequence shown here is derived from an EMBL/GenBank/DDBJ whole genome shotgun (WGS) entry which is preliminary data.</text>
</comment>